<protein>
    <submittedName>
        <fullName evidence="1">Uncharacterized protein</fullName>
    </submittedName>
</protein>
<name>A0A2P2Q3Y4_RHIMU</name>
<proteinExistence type="predicted"/>
<sequence>MDKKLIRYLFLTFYWRLERKTSPKAFSS</sequence>
<dbReference type="EMBL" id="GGEC01081145">
    <property type="protein sequence ID" value="MBX61629.1"/>
    <property type="molecule type" value="Transcribed_RNA"/>
</dbReference>
<reference evidence="1" key="1">
    <citation type="submission" date="2018-02" db="EMBL/GenBank/DDBJ databases">
        <title>Rhizophora mucronata_Transcriptome.</title>
        <authorList>
            <person name="Meera S.P."/>
            <person name="Sreeshan A."/>
            <person name="Augustine A."/>
        </authorList>
    </citation>
    <scope>NUCLEOTIDE SEQUENCE</scope>
    <source>
        <tissue evidence="1">Leaf</tissue>
    </source>
</reference>
<evidence type="ECO:0000313" key="1">
    <source>
        <dbReference type="EMBL" id="MBX61629.1"/>
    </source>
</evidence>
<accession>A0A2P2Q3Y4</accession>
<dbReference type="AlphaFoldDB" id="A0A2P2Q3Y4"/>
<organism evidence="1">
    <name type="scientific">Rhizophora mucronata</name>
    <name type="common">Asiatic mangrove</name>
    <dbReference type="NCBI Taxonomy" id="61149"/>
    <lineage>
        <taxon>Eukaryota</taxon>
        <taxon>Viridiplantae</taxon>
        <taxon>Streptophyta</taxon>
        <taxon>Embryophyta</taxon>
        <taxon>Tracheophyta</taxon>
        <taxon>Spermatophyta</taxon>
        <taxon>Magnoliopsida</taxon>
        <taxon>eudicotyledons</taxon>
        <taxon>Gunneridae</taxon>
        <taxon>Pentapetalae</taxon>
        <taxon>rosids</taxon>
        <taxon>fabids</taxon>
        <taxon>Malpighiales</taxon>
        <taxon>Rhizophoraceae</taxon>
        <taxon>Rhizophora</taxon>
    </lineage>
</organism>